<organism evidence="1 2">
    <name type="scientific">Mycobacterium yunnanensis</name>
    <dbReference type="NCBI Taxonomy" id="368477"/>
    <lineage>
        <taxon>Bacteria</taxon>
        <taxon>Bacillati</taxon>
        <taxon>Actinomycetota</taxon>
        <taxon>Actinomycetes</taxon>
        <taxon>Mycobacteriales</taxon>
        <taxon>Mycobacteriaceae</taxon>
        <taxon>Mycobacterium</taxon>
    </lineage>
</organism>
<accession>A0A9X2YVP3</accession>
<proteinExistence type="predicted"/>
<sequence>MTAHAIDTYIDGQLVAPSAVQSWEARRAQAVLKKLTARVGALGVAELLPGVDLSALDTTDPRAVRDVLVTLKSNLGHAGLYAILKRELALSDRIARIAVTASRGGSTHCGIRLVAADCSASEFGAWFDDLTATDAETDMIAACPDHYLLRGLPDGRQEVVETTGGSPTPTRFLVDYTTGRNASIPTNPDYPVQIAGQAVLDDGLVVGGVRHQFRDVNGAMEALLTVEFPRLFPSRMITEHRWHLATEFGNWIDAFRQQRNQR</sequence>
<reference evidence="1" key="1">
    <citation type="submission" date="2020-07" db="EMBL/GenBank/DDBJ databases">
        <authorList>
            <person name="Pettersson B.M.F."/>
            <person name="Behra P.R.K."/>
            <person name="Ramesh M."/>
            <person name="Das S."/>
            <person name="Dasgupta S."/>
            <person name="Kirsebom L.A."/>
        </authorList>
    </citation>
    <scope>NUCLEOTIDE SEQUENCE</scope>
    <source>
        <strain evidence="1">DSM 44838</strain>
    </source>
</reference>
<gene>
    <name evidence="1" type="ORF">H7K45_03920</name>
</gene>
<dbReference type="AlphaFoldDB" id="A0A9X2YVP3"/>
<reference evidence="1" key="2">
    <citation type="journal article" date="2022" name="BMC Genomics">
        <title>Comparative genome analysis of mycobacteria focusing on tRNA and non-coding RNA.</title>
        <authorList>
            <person name="Behra P.R.K."/>
            <person name="Pettersson B.M.F."/>
            <person name="Ramesh M."/>
            <person name="Das S."/>
            <person name="Dasgupta S."/>
            <person name="Kirsebom L.A."/>
        </authorList>
    </citation>
    <scope>NUCLEOTIDE SEQUENCE</scope>
    <source>
        <strain evidence="1">DSM 44838</strain>
    </source>
</reference>
<protein>
    <submittedName>
        <fullName evidence="1">Uncharacterized protein</fullName>
    </submittedName>
</protein>
<name>A0A9X2YVP3_9MYCO</name>
<dbReference type="RefSeq" id="WP_263994470.1">
    <property type="nucleotide sequence ID" value="NZ_JACKVK010000003.1"/>
</dbReference>
<evidence type="ECO:0000313" key="2">
    <source>
        <dbReference type="Proteomes" id="UP001141629"/>
    </source>
</evidence>
<dbReference type="Proteomes" id="UP001141629">
    <property type="component" value="Unassembled WGS sequence"/>
</dbReference>
<keyword evidence="2" id="KW-1185">Reference proteome</keyword>
<dbReference type="EMBL" id="JACKVK010000003">
    <property type="protein sequence ID" value="MCV7419680.1"/>
    <property type="molecule type" value="Genomic_DNA"/>
</dbReference>
<evidence type="ECO:0000313" key="1">
    <source>
        <dbReference type="EMBL" id="MCV7419680.1"/>
    </source>
</evidence>
<comment type="caution">
    <text evidence="1">The sequence shown here is derived from an EMBL/GenBank/DDBJ whole genome shotgun (WGS) entry which is preliminary data.</text>
</comment>